<feature type="transmembrane region" description="Helical" evidence="7">
    <location>
        <begin position="263"/>
        <end position="281"/>
    </location>
</feature>
<reference evidence="10" key="3">
    <citation type="submission" date="2021-06" db="EMBL/GenBank/DDBJ databases">
        <title>Genomic Description and Analysis of Intracellular Bacteria, Candidatus Berkiella cookevillensis and Candidatus Berkiella aquae.</title>
        <authorList>
            <person name="Kidane D.T."/>
            <person name="Mehari Y.T."/>
            <person name="Rice F.C."/>
            <person name="Arivett B.A."/>
            <person name="Farone A.L."/>
            <person name="Berk S.G."/>
            <person name="Farone M.B."/>
        </authorList>
    </citation>
    <scope>NUCLEOTIDE SEQUENCE</scope>
    <source>
        <strain evidence="10">CC99</strain>
    </source>
</reference>
<dbReference type="Pfam" id="PF07690">
    <property type="entry name" value="MFS_1"/>
    <property type="match status" value="1"/>
</dbReference>
<keyword evidence="6 7" id="KW-0472">Membrane</keyword>
<feature type="transmembrane region" description="Helical" evidence="7">
    <location>
        <begin position="148"/>
        <end position="168"/>
    </location>
</feature>
<dbReference type="Gene3D" id="1.20.1250.20">
    <property type="entry name" value="MFS general substrate transporter like domains"/>
    <property type="match status" value="1"/>
</dbReference>
<feature type="transmembrane region" description="Helical" evidence="7">
    <location>
        <begin position="110"/>
        <end position="128"/>
    </location>
</feature>
<feature type="transmembrane region" description="Helical" evidence="7">
    <location>
        <begin position="334"/>
        <end position="358"/>
    </location>
</feature>
<dbReference type="GO" id="GO:0022857">
    <property type="term" value="F:transmembrane transporter activity"/>
    <property type="evidence" value="ECO:0007669"/>
    <property type="project" value="InterPro"/>
</dbReference>
<dbReference type="EMBL" id="LKHV02000001">
    <property type="protein sequence ID" value="MCS5707764.1"/>
    <property type="molecule type" value="Genomic_DNA"/>
</dbReference>
<feature type="transmembrane region" description="Helical" evidence="7">
    <location>
        <begin position="15"/>
        <end position="32"/>
    </location>
</feature>
<dbReference type="CDD" id="cd07989">
    <property type="entry name" value="LPLAT_AGPAT-like"/>
    <property type="match status" value="1"/>
</dbReference>
<keyword evidence="11" id="KW-1185">Reference proteome</keyword>
<dbReference type="InterPro" id="IPR011701">
    <property type="entry name" value="MFS"/>
</dbReference>
<evidence type="ECO:0000256" key="5">
    <source>
        <dbReference type="ARBA" id="ARBA00022989"/>
    </source>
</evidence>
<dbReference type="InterPro" id="IPR002123">
    <property type="entry name" value="Plipid/glycerol_acylTrfase"/>
</dbReference>
<dbReference type="PATRIC" id="fig|1590042.3.peg.2487"/>
<evidence type="ECO:0000313" key="11">
    <source>
        <dbReference type="Proteomes" id="UP000051494"/>
    </source>
</evidence>
<keyword evidence="2" id="KW-0813">Transport</keyword>
<gene>
    <name evidence="9" type="primary">lplT</name>
    <name evidence="10" type="ORF">CC99x_002470</name>
    <name evidence="9" type="ORF">CC99x_02428</name>
</gene>
<evidence type="ECO:0000259" key="8">
    <source>
        <dbReference type="SMART" id="SM00563"/>
    </source>
</evidence>
<dbReference type="Pfam" id="PF01553">
    <property type="entry name" value="Acyltransferase"/>
    <property type="match status" value="1"/>
</dbReference>
<evidence type="ECO:0000256" key="1">
    <source>
        <dbReference type="ARBA" id="ARBA00004651"/>
    </source>
</evidence>
<dbReference type="SUPFAM" id="SSF103473">
    <property type="entry name" value="MFS general substrate transporter"/>
    <property type="match status" value="1"/>
</dbReference>
<keyword evidence="3" id="KW-1003">Cell membrane</keyword>
<keyword evidence="5 7" id="KW-1133">Transmembrane helix</keyword>
<dbReference type="SMART" id="SM00563">
    <property type="entry name" value="PlsC"/>
    <property type="match status" value="1"/>
</dbReference>
<feature type="domain" description="Phospholipid/glycerol acyltransferase" evidence="8">
    <location>
        <begin position="454"/>
        <end position="570"/>
    </location>
</feature>
<comment type="caution">
    <text evidence="9">The sequence shown here is derived from an EMBL/GenBank/DDBJ whole genome shotgun (WGS) entry which is preliminary data.</text>
</comment>
<accession>A0A0Q9YK33</accession>
<reference evidence="10" key="2">
    <citation type="journal article" date="2016" name="Genome Announc.">
        <title>Draft Genome Sequences of Two Novel Amoeba-Resistant Intranuclear Bacteria, 'Candidatus Berkiella cookevillensis' and 'Candidatus Berkiella aquae'.</title>
        <authorList>
            <person name="Mehari Y.T."/>
            <person name="Arivett B.A."/>
            <person name="Farone A.L."/>
            <person name="Gunderson J.H."/>
            <person name="Farone M.B."/>
        </authorList>
    </citation>
    <scope>NUCLEOTIDE SEQUENCE</scope>
    <source>
        <strain evidence="10">CC99</strain>
    </source>
</reference>
<feature type="transmembrane region" description="Helical" evidence="7">
    <location>
        <begin position="293"/>
        <end position="314"/>
    </location>
</feature>
<dbReference type="CDD" id="cd06173">
    <property type="entry name" value="MFS_MefA_like"/>
    <property type="match status" value="1"/>
</dbReference>
<dbReference type="SUPFAM" id="SSF69593">
    <property type="entry name" value="Glycerol-3-phosphate (1)-acyltransferase"/>
    <property type="match status" value="1"/>
</dbReference>
<dbReference type="Proteomes" id="UP000051494">
    <property type="component" value="Unassembled WGS sequence"/>
</dbReference>
<evidence type="ECO:0000256" key="2">
    <source>
        <dbReference type="ARBA" id="ARBA00022448"/>
    </source>
</evidence>
<feature type="transmembrane region" description="Helical" evidence="7">
    <location>
        <begin position="370"/>
        <end position="393"/>
    </location>
</feature>
<proteinExistence type="predicted"/>
<dbReference type="RefSeq" id="WP_057625513.1">
    <property type="nucleotide sequence ID" value="NZ_LKHV02000001.1"/>
</dbReference>
<dbReference type="PANTHER" id="PTHR43266">
    <property type="entry name" value="MACROLIDE-EFFLUX PROTEIN"/>
    <property type="match status" value="1"/>
</dbReference>
<dbReference type="OrthoDB" id="9803968at2"/>
<evidence type="ECO:0000256" key="4">
    <source>
        <dbReference type="ARBA" id="ARBA00022692"/>
    </source>
</evidence>
<evidence type="ECO:0000256" key="3">
    <source>
        <dbReference type="ARBA" id="ARBA00022475"/>
    </source>
</evidence>
<feature type="transmembrane region" description="Helical" evidence="7">
    <location>
        <begin position="399"/>
        <end position="418"/>
    </location>
</feature>
<dbReference type="GO" id="GO:0016746">
    <property type="term" value="F:acyltransferase activity"/>
    <property type="evidence" value="ECO:0007669"/>
    <property type="project" value="InterPro"/>
</dbReference>
<name>A0A0Q9YK33_9GAMM</name>
<comment type="subcellular location">
    <subcellularLocation>
        <location evidence="1">Cell membrane</location>
        <topology evidence="1">Multi-pass membrane protein</topology>
    </subcellularLocation>
</comment>
<feature type="transmembrane region" description="Helical" evidence="7">
    <location>
        <begin position="174"/>
        <end position="195"/>
    </location>
</feature>
<evidence type="ECO:0000313" key="10">
    <source>
        <dbReference type="EMBL" id="MCS5707764.1"/>
    </source>
</evidence>
<dbReference type="InterPro" id="IPR036259">
    <property type="entry name" value="MFS_trans_sf"/>
</dbReference>
<sequence length="625" mass="70976">MKTQNQFQLFKERRFLPYFFVQFFGALNDNIFKNALLTLIAFGAFNQETRELLTNLGALLFILPFFLFSALAGQLADKYKKAHIIRYIKFVEILIMGCATIAFWHHQLALLFVILFFMGSHSAFFAPVKYSILPQYLERDELVGGNGLVEMGTFVAILLGTILGILLIRIHTSTLFISIAIMLTAVLGFMTSLWIPNQKTISNPDLKINWEPFSQTWYVLKRAASQRTIFLTILGISWFWFFGSVIITQLYNYNQDILHGNEAVMILMISILSIGIGLGSLSCEKLSRHKVEIGLVPFGSIGLTLITIDLSFAHGLYPEQVINVSTFLSHWEGWHILIDLFFFGIFGGLYSVPLYVLLQSRTEEKERSQMIAANSVLNALFMVVASLFSIALLTLGLSIPQLFLVIGFCNLAVTMYLYKLLPEFLMRFIAWLLINCIYRVKITGIENIPEEGPAIITCNHVSLVDPIVVMASCHRPIRFVMDHQIFKIPLLKFVFQTAGCIPVASEKENPEIKERAFALVKEALDRGELIGLFPEGSLTSNGNIQQFRKGLERILNNNPVPVVPMAVQGLWGSFFSRRYGKAMLHWPRQFLFSKIGLQITKPIPPEEFNLEELKNITQNLRGDWE</sequence>
<feature type="transmembrane region" description="Helical" evidence="7">
    <location>
        <begin position="84"/>
        <end position="104"/>
    </location>
</feature>
<dbReference type="GO" id="GO:0005886">
    <property type="term" value="C:plasma membrane"/>
    <property type="evidence" value="ECO:0007669"/>
    <property type="project" value="UniProtKB-SubCell"/>
</dbReference>
<evidence type="ECO:0000256" key="6">
    <source>
        <dbReference type="ARBA" id="ARBA00023136"/>
    </source>
</evidence>
<evidence type="ECO:0000256" key="7">
    <source>
        <dbReference type="SAM" id="Phobius"/>
    </source>
</evidence>
<reference evidence="9" key="1">
    <citation type="submission" date="2015-09" db="EMBL/GenBank/DDBJ databases">
        <title>Draft Genome Sequences of Two Novel Amoeba-resistant Intranuclear Bacteria, Candidatus Berkiella cookevillensis and Candidatus Berkiella aquae.</title>
        <authorList>
            <person name="Mehari Y.T."/>
            <person name="Arivett B.A."/>
            <person name="Farone A.L."/>
            <person name="Gunderson J.H."/>
            <person name="Farone M.B."/>
        </authorList>
    </citation>
    <scope>NUCLEOTIDE SEQUENCE [LARGE SCALE GENOMIC DNA]</scope>
    <source>
        <strain evidence="9">CC99</strain>
    </source>
</reference>
<keyword evidence="4 7" id="KW-0812">Transmembrane</keyword>
<dbReference type="PANTHER" id="PTHR43266:SF2">
    <property type="entry name" value="MAJOR FACILITATOR SUPERFAMILY (MFS) PROFILE DOMAIN-CONTAINING PROTEIN"/>
    <property type="match status" value="1"/>
</dbReference>
<organism evidence="9">
    <name type="scientific">Candidatus Berkiella cookevillensis</name>
    <dbReference type="NCBI Taxonomy" id="437022"/>
    <lineage>
        <taxon>Bacteria</taxon>
        <taxon>Pseudomonadati</taxon>
        <taxon>Pseudomonadota</taxon>
        <taxon>Gammaproteobacteria</taxon>
        <taxon>Candidatus Berkiellales</taxon>
        <taxon>Candidatus Berkiellaceae</taxon>
        <taxon>Candidatus Berkiella</taxon>
    </lineage>
</organism>
<feature type="transmembrane region" description="Helical" evidence="7">
    <location>
        <begin position="52"/>
        <end position="72"/>
    </location>
</feature>
<dbReference type="STRING" id="437022.CC99x_02428"/>
<dbReference type="EMBL" id="LKHV01000018">
    <property type="protein sequence ID" value="KRG17358.1"/>
    <property type="molecule type" value="Genomic_DNA"/>
</dbReference>
<dbReference type="AlphaFoldDB" id="A0A0Q9YK33"/>
<evidence type="ECO:0000313" key="9">
    <source>
        <dbReference type="EMBL" id="KRG17358.1"/>
    </source>
</evidence>
<feature type="transmembrane region" description="Helical" evidence="7">
    <location>
        <begin position="229"/>
        <end position="251"/>
    </location>
</feature>
<protein>
    <submittedName>
        <fullName evidence="9">Lysophospholipid transporter LplT</fullName>
    </submittedName>
    <submittedName>
        <fullName evidence="10">MFS transporter</fullName>
    </submittedName>
</protein>